<evidence type="ECO:0000256" key="6">
    <source>
        <dbReference type="ARBA" id="ARBA00023049"/>
    </source>
</evidence>
<accession>A0A380T9M4</accession>
<keyword evidence="6" id="KW-0482">Metalloprotease</keyword>
<evidence type="ECO:0000256" key="2">
    <source>
        <dbReference type="ARBA" id="ARBA00022670"/>
    </source>
</evidence>
<dbReference type="PANTHER" id="PTHR22726:SF1">
    <property type="entry name" value="METALLOENDOPEPTIDASE OMA1, MITOCHONDRIAL"/>
    <property type="match status" value="1"/>
</dbReference>
<dbReference type="InterPro" id="IPR051156">
    <property type="entry name" value="Mito/Outer_Membr_Metalloprot"/>
</dbReference>
<dbReference type="PROSITE" id="PS51257">
    <property type="entry name" value="PROKAR_LIPOPROTEIN"/>
    <property type="match status" value="1"/>
</dbReference>
<comment type="cofactor">
    <cofactor evidence="1">
        <name>Zn(2+)</name>
        <dbReference type="ChEBI" id="CHEBI:29105"/>
    </cofactor>
</comment>
<keyword evidence="4" id="KW-0378">Hydrolase</keyword>
<keyword evidence="3" id="KW-0479">Metal-binding</keyword>
<proteinExistence type="predicted"/>
<evidence type="ECO:0000256" key="3">
    <source>
        <dbReference type="ARBA" id="ARBA00022723"/>
    </source>
</evidence>
<evidence type="ECO:0000256" key="1">
    <source>
        <dbReference type="ARBA" id="ARBA00001947"/>
    </source>
</evidence>
<reference evidence="8" key="1">
    <citation type="submission" date="2018-07" db="EMBL/GenBank/DDBJ databases">
        <authorList>
            <person name="Quirk P.G."/>
            <person name="Krulwich T.A."/>
        </authorList>
    </citation>
    <scope>NUCLEOTIDE SEQUENCE</scope>
</reference>
<dbReference type="Pfam" id="PF01435">
    <property type="entry name" value="Peptidase_M48"/>
    <property type="match status" value="1"/>
</dbReference>
<dbReference type="GO" id="GO:0004222">
    <property type="term" value="F:metalloendopeptidase activity"/>
    <property type="evidence" value="ECO:0007669"/>
    <property type="project" value="InterPro"/>
</dbReference>
<gene>
    <name evidence="8" type="ORF">DF3PB_1540006</name>
    <name evidence="9" type="ORF">DF3PB_3880002</name>
</gene>
<dbReference type="EMBL" id="UIDG01000062">
    <property type="protein sequence ID" value="SUS04888.1"/>
    <property type="molecule type" value="Genomic_DNA"/>
</dbReference>
<dbReference type="EMBL" id="UIDG01000321">
    <property type="protein sequence ID" value="SUS07150.1"/>
    <property type="molecule type" value="Genomic_DNA"/>
</dbReference>
<dbReference type="Gene3D" id="3.30.2010.10">
    <property type="entry name" value="Metalloproteases ('zincins'), catalytic domain"/>
    <property type="match status" value="1"/>
</dbReference>
<evidence type="ECO:0000259" key="7">
    <source>
        <dbReference type="Pfam" id="PF01435"/>
    </source>
</evidence>
<name>A0A380T9M4_9ZZZZ</name>
<dbReference type="GO" id="GO:0046872">
    <property type="term" value="F:metal ion binding"/>
    <property type="evidence" value="ECO:0007669"/>
    <property type="project" value="UniProtKB-KW"/>
</dbReference>
<organism evidence="8">
    <name type="scientific">metagenome</name>
    <dbReference type="NCBI Taxonomy" id="256318"/>
    <lineage>
        <taxon>unclassified sequences</taxon>
        <taxon>metagenomes</taxon>
    </lineage>
</organism>
<dbReference type="InterPro" id="IPR001915">
    <property type="entry name" value="Peptidase_M48"/>
</dbReference>
<keyword evidence="5" id="KW-0862">Zinc</keyword>
<sequence>MRRQALASVRRPLPGSALAVPVITAFLGGCQQGASVTETLTIGFETVTNKAGKAFTAVVDTVSPTVELPKEGTLLASLEPTDFDYGSLEANRPRDLAQERSTGRGLIDAPPLTDYLNKVLGRVAEQAPAQNVPARIYVKDSLEINAAALPSGAIVVPMGLLRVIATEDELAFLLGHEFSHVMKRHHASDWYLNAQKYSLAGMELGFDVAKSFRHRFAGKAENQLDDLMLANEASLLLSETLLSPAWTRSQEDEADVLGLDLMYTAGYDYRAAFTLVDKLGEAEKQLVAEQKQPGERVLDYLESRVDETSPSRHIDPTKWQSLVEGVAKQTWAWVNRQFTRNHRTHEERRTFLNEYADAEGRYVTAIKPRQPVPWSAQGRKAPPRAVTSADAAAIRATFDNYELARRAEEALDKRDAKGALALASKASRAPIEHATYPRIIVYDAQLALGKREAGTQALRPALASSEPALIVYMRMLDTPIAKRDWSEAQRLVDQARETIGDPPQLLPLRVYLLVKQDNKVEAMALSSECRLEHPEGIGALCAQALEGRDWQPRERIATRS</sequence>
<dbReference type="GO" id="GO:0051603">
    <property type="term" value="P:proteolysis involved in protein catabolic process"/>
    <property type="evidence" value="ECO:0007669"/>
    <property type="project" value="TreeGrafter"/>
</dbReference>
<dbReference type="PANTHER" id="PTHR22726">
    <property type="entry name" value="METALLOENDOPEPTIDASE OMA1"/>
    <property type="match status" value="1"/>
</dbReference>
<evidence type="ECO:0000256" key="4">
    <source>
        <dbReference type="ARBA" id="ARBA00022801"/>
    </source>
</evidence>
<evidence type="ECO:0000313" key="9">
    <source>
        <dbReference type="EMBL" id="SUS07150.1"/>
    </source>
</evidence>
<protein>
    <recommendedName>
        <fullName evidence="7">Peptidase M48 domain-containing protein</fullName>
    </recommendedName>
</protein>
<keyword evidence="2" id="KW-0645">Protease</keyword>
<dbReference type="AlphaFoldDB" id="A0A380T9M4"/>
<feature type="domain" description="Peptidase M48" evidence="7">
    <location>
        <begin position="114"/>
        <end position="303"/>
    </location>
</feature>
<evidence type="ECO:0000256" key="5">
    <source>
        <dbReference type="ARBA" id="ARBA00022833"/>
    </source>
</evidence>
<evidence type="ECO:0000313" key="8">
    <source>
        <dbReference type="EMBL" id="SUS04888.1"/>
    </source>
</evidence>
<dbReference type="GO" id="GO:0016020">
    <property type="term" value="C:membrane"/>
    <property type="evidence" value="ECO:0007669"/>
    <property type="project" value="TreeGrafter"/>
</dbReference>